<gene>
    <name evidence="1" type="ORF">DI09_349p10</name>
</gene>
<reference evidence="1 2" key="1">
    <citation type="submission" date="2014-04" db="EMBL/GenBank/DDBJ databases">
        <title>A new species of microsporidia sheds light on the evolution of extreme parasitism.</title>
        <authorList>
            <person name="Haag K.L."/>
            <person name="James T.Y."/>
            <person name="Larsson R."/>
            <person name="Schaer T.M."/>
            <person name="Refardt D."/>
            <person name="Pombert J.-F."/>
            <person name="Ebert D."/>
        </authorList>
    </citation>
    <scope>NUCLEOTIDE SEQUENCE [LARGE SCALE GENOMIC DNA]</scope>
    <source>
        <strain evidence="1 2">UGP3</strain>
        <tissue evidence="1">Spores</tissue>
    </source>
</reference>
<dbReference type="Proteomes" id="UP000029725">
    <property type="component" value="Unassembled WGS sequence"/>
</dbReference>
<name>A0A098VR25_9MICR</name>
<dbReference type="AlphaFoldDB" id="A0A098VR25"/>
<evidence type="ECO:0000313" key="2">
    <source>
        <dbReference type="Proteomes" id="UP000029725"/>
    </source>
</evidence>
<protein>
    <submittedName>
        <fullName evidence="1">Uncharacterized protein</fullName>
    </submittedName>
</protein>
<proteinExistence type="predicted"/>
<dbReference type="VEuPathDB" id="MicrosporidiaDB:DI09_349p10"/>
<dbReference type="RefSeq" id="XP_013237913.1">
    <property type="nucleotide sequence ID" value="XM_013382459.1"/>
</dbReference>
<organism evidence="1 2">
    <name type="scientific">Mitosporidium daphniae</name>
    <dbReference type="NCBI Taxonomy" id="1485682"/>
    <lineage>
        <taxon>Eukaryota</taxon>
        <taxon>Fungi</taxon>
        <taxon>Fungi incertae sedis</taxon>
        <taxon>Microsporidia</taxon>
        <taxon>Mitosporidium</taxon>
    </lineage>
</organism>
<dbReference type="EMBL" id="JMKJ01000276">
    <property type="protein sequence ID" value="KGG51477.1"/>
    <property type="molecule type" value="Genomic_DNA"/>
</dbReference>
<comment type="caution">
    <text evidence="1">The sequence shown here is derived from an EMBL/GenBank/DDBJ whole genome shotgun (WGS) entry which is preliminary data.</text>
</comment>
<dbReference type="HOGENOM" id="CLU_1378443_0_0_1"/>
<accession>A0A098VR25</accession>
<sequence length="198" mass="22792">MYLEADGEAYGYVVHDESNVQFFGKNTIKSESGVIEFSENKEHYNRTSSYVKHKMGSSKVLFARKNPIRKGRLVVAKEEKINLPLTQLQVIAKHTKQQCYVATKSAEVTSALNLFENQNCLCSLYSKPFINNSLNKNIEVQDEHKNKISNDFIEENKPYLYLHENAVDENKFIPINKNLKDFNTLLTIHGERGPPFFL</sequence>
<dbReference type="GeneID" id="25259637"/>
<evidence type="ECO:0000313" key="1">
    <source>
        <dbReference type="EMBL" id="KGG51477.1"/>
    </source>
</evidence>
<keyword evidence="2" id="KW-1185">Reference proteome</keyword>